<dbReference type="Proteomes" id="UP000324629">
    <property type="component" value="Unassembled WGS sequence"/>
</dbReference>
<organism evidence="1 2">
    <name type="scientific">Paragonimus westermani</name>
    <dbReference type="NCBI Taxonomy" id="34504"/>
    <lineage>
        <taxon>Eukaryota</taxon>
        <taxon>Metazoa</taxon>
        <taxon>Spiralia</taxon>
        <taxon>Lophotrochozoa</taxon>
        <taxon>Platyhelminthes</taxon>
        <taxon>Trematoda</taxon>
        <taxon>Digenea</taxon>
        <taxon>Plagiorchiida</taxon>
        <taxon>Troglotremata</taxon>
        <taxon>Troglotrematidae</taxon>
        <taxon>Paragonimus</taxon>
    </lineage>
</organism>
<reference evidence="1 2" key="1">
    <citation type="journal article" date="2019" name="Gigascience">
        <title>Whole-genome sequence of the oriental lung fluke Paragonimus westermani.</title>
        <authorList>
            <person name="Oey H."/>
            <person name="Zakrzewski M."/>
            <person name="Narain K."/>
            <person name="Devi K.R."/>
            <person name="Agatsuma T."/>
            <person name="Nawaratna S."/>
            <person name="Gobert G.N."/>
            <person name="Jones M.K."/>
            <person name="Ragan M.A."/>
            <person name="McManus D.P."/>
            <person name="Krause L."/>
        </authorList>
    </citation>
    <scope>NUCLEOTIDE SEQUENCE [LARGE SCALE GENOMIC DNA]</scope>
    <source>
        <strain evidence="1 2">IND2009</strain>
    </source>
</reference>
<evidence type="ECO:0000313" key="1">
    <source>
        <dbReference type="EMBL" id="KAA3682142.1"/>
    </source>
</evidence>
<dbReference type="AlphaFoldDB" id="A0A5J4P3M6"/>
<comment type="caution">
    <text evidence="1">The sequence shown here is derived from an EMBL/GenBank/DDBJ whole genome shotgun (WGS) entry which is preliminary data.</text>
</comment>
<gene>
    <name evidence="1" type="ORF">DEA37_0005111</name>
</gene>
<proteinExistence type="predicted"/>
<sequence>MDSKFLCSLLAASGRALSQKVRSVNKQVTGLKHVPKTWSLLPMVCVSPTEFVSECQEAIKQNNFKVLAS</sequence>
<dbReference type="EMBL" id="QNGE01000065">
    <property type="protein sequence ID" value="KAA3682142.1"/>
    <property type="molecule type" value="Genomic_DNA"/>
</dbReference>
<keyword evidence="2" id="KW-1185">Reference proteome</keyword>
<accession>A0A5J4P3M6</accession>
<name>A0A5J4P3M6_9TREM</name>
<evidence type="ECO:0000313" key="2">
    <source>
        <dbReference type="Proteomes" id="UP000324629"/>
    </source>
</evidence>
<protein>
    <submittedName>
        <fullName evidence="1">Uncharacterized protein</fullName>
    </submittedName>
</protein>